<proteinExistence type="predicted"/>
<dbReference type="EMBL" id="GBXM01048274">
    <property type="protein sequence ID" value="JAH60303.1"/>
    <property type="molecule type" value="Transcribed_RNA"/>
</dbReference>
<evidence type="ECO:0000313" key="1">
    <source>
        <dbReference type="EMBL" id="JAH60303.1"/>
    </source>
</evidence>
<reference evidence="1" key="1">
    <citation type="submission" date="2014-11" db="EMBL/GenBank/DDBJ databases">
        <authorList>
            <person name="Amaro Gonzalez C."/>
        </authorList>
    </citation>
    <scope>NUCLEOTIDE SEQUENCE</scope>
</reference>
<accession>A0A0E9U5S1</accession>
<dbReference type="AlphaFoldDB" id="A0A0E9U5S1"/>
<sequence>MNVYVVFMKMKTIYCRSDF</sequence>
<organism evidence="1">
    <name type="scientific">Anguilla anguilla</name>
    <name type="common">European freshwater eel</name>
    <name type="synonym">Muraena anguilla</name>
    <dbReference type="NCBI Taxonomy" id="7936"/>
    <lineage>
        <taxon>Eukaryota</taxon>
        <taxon>Metazoa</taxon>
        <taxon>Chordata</taxon>
        <taxon>Craniata</taxon>
        <taxon>Vertebrata</taxon>
        <taxon>Euteleostomi</taxon>
        <taxon>Actinopterygii</taxon>
        <taxon>Neopterygii</taxon>
        <taxon>Teleostei</taxon>
        <taxon>Anguilliformes</taxon>
        <taxon>Anguillidae</taxon>
        <taxon>Anguilla</taxon>
    </lineage>
</organism>
<name>A0A0E9U5S1_ANGAN</name>
<reference evidence="1" key="2">
    <citation type="journal article" date="2015" name="Fish Shellfish Immunol.">
        <title>Early steps in the European eel (Anguilla anguilla)-Vibrio vulnificus interaction in the gills: Role of the RtxA13 toxin.</title>
        <authorList>
            <person name="Callol A."/>
            <person name="Pajuelo D."/>
            <person name="Ebbesson L."/>
            <person name="Teles M."/>
            <person name="MacKenzie S."/>
            <person name="Amaro C."/>
        </authorList>
    </citation>
    <scope>NUCLEOTIDE SEQUENCE</scope>
</reference>
<protein>
    <submittedName>
        <fullName evidence="1">Uncharacterized protein</fullName>
    </submittedName>
</protein>